<proteinExistence type="predicted"/>
<name>A0AC34GZY2_9BILA</name>
<dbReference type="WBParaSite" id="ES5_v2.g9906.t1">
    <property type="protein sequence ID" value="ES5_v2.g9906.t1"/>
    <property type="gene ID" value="ES5_v2.g9906"/>
</dbReference>
<dbReference type="Proteomes" id="UP000887579">
    <property type="component" value="Unplaced"/>
</dbReference>
<organism evidence="1 2">
    <name type="scientific">Panagrolaimus sp. ES5</name>
    <dbReference type="NCBI Taxonomy" id="591445"/>
    <lineage>
        <taxon>Eukaryota</taxon>
        <taxon>Metazoa</taxon>
        <taxon>Ecdysozoa</taxon>
        <taxon>Nematoda</taxon>
        <taxon>Chromadorea</taxon>
        <taxon>Rhabditida</taxon>
        <taxon>Tylenchina</taxon>
        <taxon>Panagrolaimomorpha</taxon>
        <taxon>Panagrolaimoidea</taxon>
        <taxon>Panagrolaimidae</taxon>
        <taxon>Panagrolaimus</taxon>
    </lineage>
</organism>
<evidence type="ECO:0000313" key="1">
    <source>
        <dbReference type="Proteomes" id="UP000887579"/>
    </source>
</evidence>
<sequence>MTTSVNFRVRLESIHPWMYAFVVGSNSKIGDWDPDKALELSPNEKSDVWSGEIQVEESETKKPLRFRYFIGYYLQGNSNPSTKVRIISKWESQLLPRHLFVQIGSNNGIDEFGHYNGKTRISNGWLHQSNQKEILIRLHGPAFKFFKDRYNHRPYFVKVVSFDLRHKEIGSLDEDSEDTSDGLNVLPELPSFSSTEIADLYDDNHPYFREQPTYGARYQNDKGFIVFRTTSVAVEHLAFRIEIYVDYGLLKLIKKVEEEAKQKSDGKNFVQLDKCESSSTQSKEIERLGIAYCMPSSMSDTFGKTAVPILAKTQQPIGLLNVDYVFIRALEPRQPVSLEVSYSRHWKKRHKALEVGHRGAGNSYTKFAASRENTIHSLNRAARNGADFVEFDVQLTKDKIAVIFHDFHVLVSVTKRSGSTLDLRASAEKFDETVATDFHELAVKDLKHQQLKLLHLSHHKAPEHTDKLKVTCDPTEADENQPFPTLIDTLKMVDMDTGFNIEIKYPMKLKDGNDECENYFERNMFIDIILNDVLKHAGSRRIVFSSFDPDICSLISLKQNKYPVLFLCVGITTRYVPFLDQRSATSEMAINFAASQSILGVNFHSEDLLRESTPVKKVHNLGLVAFVWGDDLDDRKNVDYMKQIGVDGIIYDRIGEVEARKNVFIVERDAKNSLFSTTPSPSRHGSLDKNSLSPSNSIPHSLNTLDVAPLPVANAVSSLNGSSSSSSLTPSTARSPTPTSPKRNMLKLSSISASIRRLSTTVANHGSGKLPTILELRDAMHQHVATFADNIQFDPNKAHPPSASQTSCIIPLASERDFQLRYLNASGHPRARFGIILEDLDTFAVWLAFLHNQELGKPMGTPAHHPMLIVTACVDKIEMKNKIIRHDLDIIMEGHISWVGKSSLEATMRLRQKYSENDLRDVLTAKFVMVSQDPKTRKAVRNTPLLLETEEDKEIFRRGEVAKNSRIARESNSLLRTLPTNEERAILHHLFLKTIKEDSHTFQRHLPPNHIWMQDAKLKNSVICFPVKQNLYGKIFGGFLMRAAFETAWANSAMISKSRPHILEVDNIIFRNPVEVGSLLLLNSRVCYSTGNLMQTSVDAHVFDIKTGDAKITNTFQFTFEADDDGKVPIVIPRTYEDGILYLDGRRHAENRS</sequence>
<evidence type="ECO:0000313" key="2">
    <source>
        <dbReference type="WBParaSite" id="ES5_v2.g9906.t1"/>
    </source>
</evidence>
<protein>
    <submittedName>
        <fullName evidence="2">Glycerophosphocholine phosphodiesterase GPCPD1</fullName>
    </submittedName>
</protein>
<accession>A0AC34GZY2</accession>
<reference evidence="2" key="1">
    <citation type="submission" date="2022-11" db="UniProtKB">
        <authorList>
            <consortium name="WormBaseParasite"/>
        </authorList>
    </citation>
    <scope>IDENTIFICATION</scope>
</reference>